<keyword evidence="2" id="KW-1185">Reference proteome</keyword>
<dbReference type="AlphaFoldDB" id="A0A4C1WP97"/>
<accession>A0A4C1WP97</accession>
<evidence type="ECO:0000313" key="1">
    <source>
        <dbReference type="EMBL" id="GBP51914.1"/>
    </source>
</evidence>
<sequence length="67" mass="7081">MSVMDIKINSKINQCKRGSDTLSSSCDHVHGDEAGVGNAGQCDMNAQGHPLSPSRCCLNHKPPSESV</sequence>
<dbReference type="Proteomes" id="UP000299102">
    <property type="component" value="Unassembled WGS sequence"/>
</dbReference>
<gene>
    <name evidence="1" type="ORF">EVAR_80008_1</name>
</gene>
<dbReference type="EMBL" id="BGZK01000592">
    <property type="protein sequence ID" value="GBP51914.1"/>
    <property type="molecule type" value="Genomic_DNA"/>
</dbReference>
<comment type="caution">
    <text evidence="1">The sequence shown here is derived from an EMBL/GenBank/DDBJ whole genome shotgun (WGS) entry which is preliminary data.</text>
</comment>
<evidence type="ECO:0000313" key="2">
    <source>
        <dbReference type="Proteomes" id="UP000299102"/>
    </source>
</evidence>
<organism evidence="1 2">
    <name type="scientific">Eumeta variegata</name>
    <name type="common">Bagworm moth</name>
    <name type="synonym">Eumeta japonica</name>
    <dbReference type="NCBI Taxonomy" id="151549"/>
    <lineage>
        <taxon>Eukaryota</taxon>
        <taxon>Metazoa</taxon>
        <taxon>Ecdysozoa</taxon>
        <taxon>Arthropoda</taxon>
        <taxon>Hexapoda</taxon>
        <taxon>Insecta</taxon>
        <taxon>Pterygota</taxon>
        <taxon>Neoptera</taxon>
        <taxon>Endopterygota</taxon>
        <taxon>Lepidoptera</taxon>
        <taxon>Glossata</taxon>
        <taxon>Ditrysia</taxon>
        <taxon>Tineoidea</taxon>
        <taxon>Psychidae</taxon>
        <taxon>Oiketicinae</taxon>
        <taxon>Eumeta</taxon>
    </lineage>
</organism>
<proteinExistence type="predicted"/>
<reference evidence="1 2" key="1">
    <citation type="journal article" date="2019" name="Commun. Biol.">
        <title>The bagworm genome reveals a unique fibroin gene that provides high tensile strength.</title>
        <authorList>
            <person name="Kono N."/>
            <person name="Nakamura H."/>
            <person name="Ohtoshi R."/>
            <person name="Tomita M."/>
            <person name="Numata K."/>
            <person name="Arakawa K."/>
        </authorList>
    </citation>
    <scope>NUCLEOTIDE SEQUENCE [LARGE SCALE GENOMIC DNA]</scope>
</reference>
<protein>
    <submittedName>
        <fullName evidence="1">Uncharacterized protein</fullName>
    </submittedName>
</protein>
<name>A0A4C1WP97_EUMVA</name>